<proteinExistence type="inferred from homology"/>
<name>A0A2I4EJB7_JUGRE</name>
<keyword evidence="10" id="KW-1185">Reference proteome</keyword>
<evidence type="ECO:0000256" key="7">
    <source>
        <dbReference type="ARBA" id="ARBA00023136"/>
    </source>
</evidence>
<dbReference type="STRING" id="51240.A0A2I4EJB7"/>
<dbReference type="Gene3D" id="2.30.180.10">
    <property type="entry name" value="FAS1 domain"/>
    <property type="match status" value="1"/>
</dbReference>
<dbReference type="KEGG" id="jre:108990097"/>
<comment type="function">
    <text evidence="9">May be a cell surface adhesion protein.</text>
</comment>
<evidence type="ECO:0000256" key="2">
    <source>
        <dbReference type="ARBA" id="ARBA00007843"/>
    </source>
</evidence>
<dbReference type="Gramene" id="Jr14_13330_p1">
    <property type="protein sequence ID" value="cds.Jr14_13330_p1"/>
    <property type="gene ID" value="Jr14_13330"/>
</dbReference>
<protein>
    <submittedName>
        <fullName evidence="11">Fasciclin-like arabinogalactan protein 11</fullName>
    </submittedName>
</protein>
<dbReference type="InterPro" id="IPR045003">
    <property type="entry name" value="FLA_A"/>
</dbReference>
<keyword evidence="4" id="KW-0449">Lipoprotein</keyword>
<evidence type="ECO:0000256" key="4">
    <source>
        <dbReference type="ARBA" id="ARBA00022622"/>
    </source>
</evidence>
<evidence type="ECO:0000256" key="9">
    <source>
        <dbReference type="ARBA" id="ARBA00024686"/>
    </source>
</evidence>
<dbReference type="AlphaFoldDB" id="A0A2I4EJB7"/>
<organism evidence="10 11">
    <name type="scientific">Juglans regia</name>
    <name type="common">English walnut</name>
    <dbReference type="NCBI Taxonomy" id="51240"/>
    <lineage>
        <taxon>Eukaryota</taxon>
        <taxon>Viridiplantae</taxon>
        <taxon>Streptophyta</taxon>
        <taxon>Embryophyta</taxon>
        <taxon>Tracheophyta</taxon>
        <taxon>Spermatophyta</taxon>
        <taxon>Magnoliopsida</taxon>
        <taxon>eudicotyledons</taxon>
        <taxon>Gunneridae</taxon>
        <taxon>Pentapetalae</taxon>
        <taxon>rosids</taxon>
        <taxon>fabids</taxon>
        <taxon>Fagales</taxon>
        <taxon>Juglandaceae</taxon>
        <taxon>Juglans</taxon>
    </lineage>
</organism>
<dbReference type="Pfam" id="PF02469">
    <property type="entry name" value="Fasciclin"/>
    <property type="match status" value="1"/>
</dbReference>
<dbReference type="GO" id="GO:0009834">
    <property type="term" value="P:plant-type secondary cell wall biogenesis"/>
    <property type="evidence" value="ECO:0000318"/>
    <property type="project" value="GO_Central"/>
</dbReference>
<gene>
    <name evidence="11" type="primary">LOC108990097</name>
</gene>
<keyword evidence="3" id="KW-1003">Cell membrane</keyword>
<evidence type="ECO:0000313" key="10">
    <source>
        <dbReference type="Proteomes" id="UP000235220"/>
    </source>
</evidence>
<dbReference type="PANTHER" id="PTHR32077">
    <property type="entry name" value="FASCICLIN-LIKE ARABINOGALACTAN PROTEIN"/>
    <property type="match status" value="1"/>
</dbReference>
<reference evidence="11" key="1">
    <citation type="submission" date="2025-08" db="UniProtKB">
        <authorList>
            <consortium name="RefSeq"/>
        </authorList>
    </citation>
    <scope>IDENTIFICATION</scope>
    <source>
        <tissue evidence="11">Leaves</tissue>
    </source>
</reference>
<evidence type="ECO:0000256" key="1">
    <source>
        <dbReference type="ARBA" id="ARBA00004609"/>
    </source>
</evidence>
<dbReference type="InterPro" id="IPR000782">
    <property type="entry name" value="FAS1_domain"/>
</dbReference>
<dbReference type="InterPro" id="IPR036378">
    <property type="entry name" value="FAS1_dom_sf"/>
</dbReference>
<dbReference type="GO" id="GO:0098552">
    <property type="term" value="C:side of membrane"/>
    <property type="evidence" value="ECO:0007669"/>
    <property type="project" value="UniProtKB-KW"/>
</dbReference>
<sequence length="228" mass="24288">MTKHAVFSFSLLLIFLFRYYCTTAGAQAPDITKILEKPGRFTILLRLLKSTGIVNQLNGELQKSNTGFTLFAPPDKAFSDLRSGSINSLSDLQKVQLIQFHILATYVTLPNFQTLGNPVPTQAGDTSAGAFPLNVSSSGNDVQISTGVVNATVGSVVYSDNDLVVYQVDKVLLPLAIFSDYEPDSVPLAESNPPVSAKVDKSAGVVSLPMHGMPVFLGIAVNIAALAL</sequence>
<evidence type="ECO:0000313" key="11">
    <source>
        <dbReference type="RefSeq" id="XP_018819492.1"/>
    </source>
</evidence>
<evidence type="ECO:0000256" key="8">
    <source>
        <dbReference type="ARBA" id="ARBA00023180"/>
    </source>
</evidence>
<comment type="similarity">
    <text evidence="2">Belongs to the fasciclin-like AGP family.</text>
</comment>
<dbReference type="PROSITE" id="PS50213">
    <property type="entry name" value="FAS1"/>
    <property type="match status" value="1"/>
</dbReference>
<dbReference type="SMART" id="SM00554">
    <property type="entry name" value="FAS1"/>
    <property type="match status" value="1"/>
</dbReference>
<keyword evidence="7" id="KW-0472">Membrane</keyword>
<dbReference type="SUPFAM" id="SSF82153">
    <property type="entry name" value="FAS1 domain"/>
    <property type="match status" value="1"/>
</dbReference>
<dbReference type="Proteomes" id="UP000235220">
    <property type="component" value="Chromosome 14"/>
</dbReference>
<dbReference type="PANTHER" id="PTHR32077:SF65">
    <property type="entry name" value="FASCICLIN-LIKE ARABINOGALACTAN PROTEIN 11"/>
    <property type="match status" value="1"/>
</dbReference>
<accession>A0A2I4EJB7</accession>
<dbReference type="GeneID" id="108990097"/>
<keyword evidence="6" id="KW-0654">Proteoglycan</keyword>
<evidence type="ECO:0000256" key="5">
    <source>
        <dbReference type="ARBA" id="ARBA00022729"/>
    </source>
</evidence>
<dbReference type="GO" id="GO:0005886">
    <property type="term" value="C:plasma membrane"/>
    <property type="evidence" value="ECO:0000318"/>
    <property type="project" value="GO_Central"/>
</dbReference>
<comment type="subcellular location">
    <subcellularLocation>
        <location evidence="1">Cell membrane</location>
        <topology evidence="1">Lipid-anchor</topology>
        <topology evidence="1">GPI-anchor</topology>
    </subcellularLocation>
</comment>
<evidence type="ECO:0000256" key="3">
    <source>
        <dbReference type="ARBA" id="ARBA00022475"/>
    </source>
</evidence>
<keyword evidence="5" id="KW-0732">Signal</keyword>
<evidence type="ECO:0000256" key="6">
    <source>
        <dbReference type="ARBA" id="ARBA00022974"/>
    </source>
</evidence>
<keyword evidence="4" id="KW-0336">GPI-anchor</keyword>
<dbReference type="RefSeq" id="XP_018819492.1">
    <property type="nucleotide sequence ID" value="XM_018963947.2"/>
</dbReference>
<keyword evidence="8" id="KW-0325">Glycoprotein</keyword>
<dbReference type="OrthoDB" id="286301at2759"/>
<dbReference type="FunFam" id="2.30.180.10:FF:000006">
    <property type="entry name" value="Fasciclin-like arabinogalactan protein 11"/>
    <property type="match status" value="1"/>
</dbReference>